<dbReference type="AlphaFoldDB" id="D9PZZ9"/>
<dbReference type="OrthoDB" id="39019at2157"/>
<dbReference type="InterPro" id="IPR002730">
    <property type="entry name" value="Rpp29/RNP1"/>
</dbReference>
<dbReference type="STRING" id="666510.ASAC_0230"/>
<dbReference type="GO" id="GO:0005737">
    <property type="term" value="C:cytoplasm"/>
    <property type="evidence" value="ECO:0007669"/>
    <property type="project" value="UniProtKB-SubCell"/>
</dbReference>
<protein>
    <recommendedName>
        <fullName evidence="6">Ribonuclease P protein component 1</fullName>
        <shortName evidence="6">RNase P component 1</shortName>
        <ecNumber evidence="6">3.1.26.5</ecNumber>
    </recommendedName>
    <alternativeName>
        <fullName evidence="6">Rpp29</fullName>
    </alternativeName>
</protein>
<comment type="similarity">
    <text evidence="6">Belongs to the eukaryotic/archaeal RNase P protein component 1 family.</text>
</comment>
<evidence type="ECO:0000256" key="6">
    <source>
        <dbReference type="HAMAP-Rule" id="MF_00754"/>
    </source>
</evidence>
<evidence type="ECO:0000313" key="7">
    <source>
        <dbReference type="EMBL" id="ADL18637.1"/>
    </source>
</evidence>
<dbReference type="GO" id="GO:0001682">
    <property type="term" value="P:tRNA 5'-leader removal"/>
    <property type="evidence" value="ECO:0007669"/>
    <property type="project" value="UniProtKB-UniRule"/>
</dbReference>
<dbReference type="GO" id="GO:0003723">
    <property type="term" value="F:RNA binding"/>
    <property type="evidence" value="ECO:0007669"/>
    <property type="project" value="InterPro"/>
</dbReference>
<dbReference type="RefSeq" id="WP_013266149.1">
    <property type="nucleotide sequence ID" value="NC_014374.1"/>
</dbReference>
<dbReference type="KEGG" id="asc:ASAC_0230"/>
<sequence length="95" mass="10532">MKFTSSNIRFRPLIGLKLKVISSTDPSLLGVSGTVVGDSKNALRLRVERGDRKKEITIIKLHSTFSITTPDGDFIVRGLDIIGRPEERLKKAIRG</sequence>
<comment type="subcellular location">
    <subcellularLocation>
        <location evidence="6">Cytoplasm</location>
    </subcellularLocation>
</comment>
<evidence type="ECO:0000256" key="3">
    <source>
        <dbReference type="ARBA" id="ARBA00022722"/>
    </source>
</evidence>
<dbReference type="SUPFAM" id="SSF101744">
    <property type="entry name" value="Rof/RNase P subunit-like"/>
    <property type="match status" value="1"/>
</dbReference>
<dbReference type="InterPro" id="IPR023538">
    <property type="entry name" value="RNP1"/>
</dbReference>
<dbReference type="EMBL" id="CP001742">
    <property type="protein sequence ID" value="ADL18637.1"/>
    <property type="molecule type" value="Genomic_DNA"/>
</dbReference>
<dbReference type="eggNOG" id="arCOG00784">
    <property type="taxonomic scope" value="Archaea"/>
</dbReference>
<dbReference type="SMART" id="SM00538">
    <property type="entry name" value="POP4"/>
    <property type="match status" value="1"/>
</dbReference>
<organism evidence="7 8">
    <name type="scientific">Acidilobus saccharovorans (strain DSM 16705 / JCM 18335 / VKM B-2471 / 345-15)</name>
    <dbReference type="NCBI Taxonomy" id="666510"/>
    <lineage>
        <taxon>Archaea</taxon>
        <taxon>Thermoproteota</taxon>
        <taxon>Thermoprotei</taxon>
        <taxon>Acidilobales</taxon>
        <taxon>Acidilobaceae</taxon>
        <taxon>Acidilobus</taxon>
    </lineage>
</organism>
<proteinExistence type="inferred from homology"/>
<comment type="subunit">
    <text evidence="6">Consists of a catalytic RNA component and at least 4-5 protein subunits.</text>
</comment>
<dbReference type="InParanoid" id="D9PZZ9"/>
<evidence type="ECO:0000256" key="1">
    <source>
        <dbReference type="ARBA" id="ARBA00022490"/>
    </source>
</evidence>
<dbReference type="HAMAP" id="MF_00754">
    <property type="entry name" value="RNase_P_1"/>
    <property type="match status" value="1"/>
</dbReference>
<keyword evidence="5 6" id="KW-0378">Hydrolase</keyword>
<keyword evidence="3 6" id="KW-0540">Nuclease</keyword>
<name>D9PZZ9_ACIS3</name>
<dbReference type="InterPro" id="IPR036980">
    <property type="entry name" value="RNase_P/MRP_Rpp29_sf"/>
</dbReference>
<dbReference type="Gene3D" id="2.30.30.210">
    <property type="entry name" value="Ribonuclease P/MRP, subunit p29"/>
    <property type="match status" value="1"/>
</dbReference>
<reference evidence="7 8" key="1">
    <citation type="journal article" date="2010" name="Appl. Environ. Microbiol.">
        <title>The genome sequence of the crenarchaeon Acidilobus saccharovorans supports a new order, Acidilobales, and suggests an important ecological role in terrestrial acidic hot springs.</title>
        <authorList>
            <person name="Mardanov A.V."/>
            <person name="Svetlitchnyi V.A."/>
            <person name="Beletsky A.V."/>
            <person name="Prokofeva M.I."/>
            <person name="Bonch-Osmolovskaya E.A."/>
            <person name="Ravin N.V."/>
            <person name="Skryabin K.G."/>
        </authorList>
    </citation>
    <scope>NUCLEOTIDE SEQUENCE [LARGE SCALE GENOMIC DNA]</scope>
    <source>
        <strain evidence="8">DSM 16705 / JCM 18335 / VKM B-2471 / 345-15</strain>
    </source>
</reference>
<evidence type="ECO:0000256" key="5">
    <source>
        <dbReference type="ARBA" id="ARBA00022801"/>
    </source>
</evidence>
<keyword evidence="8" id="KW-1185">Reference proteome</keyword>
<dbReference type="GO" id="GO:0030677">
    <property type="term" value="C:ribonuclease P complex"/>
    <property type="evidence" value="ECO:0007669"/>
    <property type="project" value="UniProtKB-UniRule"/>
</dbReference>
<keyword evidence="4 6" id="KW-0255">Endonuclease</keyword>
<comment type="function">
    <text evidence="6">Part of ribonuclease P, a protein complex that generates mature tRNA molecules by cleaving their 5'-ends.</text>
</comment>
<keyword evidence="2 6" id="KW-0819">tRNA processing</keyword>
<comment type="catalytic activity">
    <reaction evidence="6">
        <text>Endonucleolytic cleavage of RNA, removing 5'-extranucleotides from tRNA precursor.</text>
        <dbReference type="EC" id="3.1.26.5"/>
    </reaction>
</comment>
<gene>
    <name evidence="6" type="primary">rnp1</name>
    <name evidence="7" type="ordered locus">ASAC_0230</name>
</gene>
<dbReference type="HOGENOM" id="CLU_107020_2_1_2"/>
<accession>D9PZZ9</accession>
<evidence type="ECO:0000256" key="2">
    <source>
        <dbReference type="ARBA" id="ARBA00022694"/>
    </source>
</evidence>
<evidence type="ECO:0000313" key="8">
    <source>
        <dbReference type="Proteomes" id="UP000000346"/>
    </source>
</evidence>
<dbReference type="EC" id="3.1.26.5" evidence="6"/>
<dbReference type="GO" id="GO:0004526">
    <property type="term" value="F:ribonuclease P activity"/>
    <property type="evidence" value="ECO:0007669"/>
    <property type="project" value="UniProtKB-UniRule"/>
</dbReference>
<keyword evidence="1 6" id="KW-0963">Cytoplasm</keyword>
<dbReference type="Proteomes" id="UP000000346">
    <property type="component" value="Chromosome"/>
</dbReference>
<dbReference type="InterPro" id="IPR023534">
    <property type="entry name" value="Rof/RNase_P-like"/>
</dbReference>
<dbReference type="Pfam" id="PF01868">
    <property type="entry name" value="RNase_P-MRP_p29"/>
    <property type="match status" value="1"/>
</dbReference>
<evidence type="ECO:0000256" key="4">
    <source>
        <dbReference type="ARBA" id="ARBA00022759"/>
    </source>
</evidence>
<dbReference type="GeneID" id="9498450"/>